<keyword evidence="1" id="KW-1133">Transmembrane helix</keyword>
<evidence type="ECO:0000256" key="1">
    <source>
        <dbReference type="SAM" id="Phobius"/>
    </source>
</evidence>
<feature type="transmembrane region" description="Helical" evidence="1">
    <location>
        <begin position="51"/>
        <end position="73"/>
    </location>
</feature>
<keyword evidence="1" id="KW-0812">Transmembrane</keyword>
<evidence type="ECO:0000313" key="3">
    <source>
        <dbReference type="Proteomes" id="UP000487268"/>
    </source>
</evidence>
<name>A0A7K0BSD8_9ACTN</name>
<gene>
    <name evidence="2" type="ORF">ACRB68_21380</name>
</gene>
<dbReference type="RefSeq" id="WP_153531907.1">
    <property type="nucleotide sequence ID" value="NZ_WEGH01000001.1"/>
</dbReference>
<keyword evidence="3" id="KW-1185">Reference proteome</keyword>
<dbReference type="AlphaFoldDB" id="A0A7K0BSD8"/>
<organism evidence="2 3">
    <name type="scientific">Actinomadura macrotermitis</name>
    <dbReference type="NCBI Taxonomy" id="2585200"/>
    <lineage>
        <taxon>Bacteria</taxon>
        <taxon>Bacillati</taxon>
        <taxon>Actinomycetota</taxon>
        <taxon>Actinomycetes</taxon>
        <taxon>Streptosporangiales</taxon>
        <taxon>Thermomonosporaceae</taxon>
        <taxon>Actinomadura</taxon>
    </lineage>
</organism>
<keyword evidence="1" id="KW-0472">Membrane</keyword>
<evidence type="ECO:0000313" key="2">
    <source>
        <dbReference type="EMBL" id="MQY04089.1"/>
    </source>
</evidence>
<reference evidence="2 3" key="1">
    <citation type="submission" date="2019-10" db="EMBL/GenBank/DDBJ databases">
        <title>Actinomadura rubteroloni sp. nov. and Actinomadura macrotermitis sp. nov., isolated from the gut of fungus growing-termite Macrotermes natalensis.</title>
        <authorList>
            <person name="Benndorf R."/>
            <person name="Martin K."/>
            <person name="Kuefner M."/>
            <person name="De Beer W."/>
            <person name="Kaster A.-K."/>
            <person name="Vollmers J."/>
            <person name="Poulsen M."/>
            <person name="Beemelmanns C."/>
        </authorList>
    </citation>
    <scope>NUCLEOTIDE SEQUENCE [LARGE SCALE GENOMIC DNA]</scope>
    <source>
        <strain evidence="2 3">RB68</strain>
    </source>
</reference>
<dbReference type="EMBL" id="WEGH01000001">
    <property type="protein sequence ID" value="MQY04089.1"/>
    <property type="molecule type" value="Genomic_DNA"/>
</dbReference>
<proteinExistence type="predicted"/>
<accession>A0A7K0BSD8</accession>
<comment type="caution">
    <text evidence="2">The sequence shown here is derived from an EMBL/GenBank/DDBJ whole genome shotgun (WGS) entry which is preliminary data.</text>
</comment>
<protein>
    <submittedName>
        <fullName evidence="2">Uncharacterized protein</fullName>
    </submittedName>
</protein>
<sequence>MAANGHALPAWGVALSRTGAAAAALAWAFLLCDRLYRRLGKAPRSADVRRAALIAGTTVTILLVGGLLLLRHVFADPVYGLIVAMPGLMLWVSAAIRITLSLALWSATPARDR</sequence>
<dbReference type="Proteomes" id="UP000487268">
    <property type="component" value="Unassembled WGS sequence"/>
</dbReference>
<feature type="transmembrane region" description="Helical" evidence="1">
    <location>
        <begin position="79"/>
        <end position="105"/>
    </location>
</feature>
<feature type="transmembrane region" description="Helical" evidence="1">
    <location>
        <begin position="6"/>
        <end position="30"/>
    </location>
</feature>